<dbReference type="InterPro" id="IPR010982">
    <property type="entry name" value="Lambda_DNA-bd_dom_sf"/>
</dbReference>
<dbReference type="PATRIC" id="fig|2033.5.peg.3293"/>
<evidence type="ECO:0000256" key="4">
    <source>
        <dbReference type="ARBA" id="ARBA00023163"/>
    </source>
</evidence>
<dbReference type="InterPro" id="IPR028082">
    <property type="entry name" value="Peripla_BP_I"/>
</dbReference>
<evidence type="ECO:0000313" key="7">
    <source>
        <dbReference type="Proteomes" id="UP000072189"/>
    </source>
</evidence>
<dbReference type="EMBL" id="LDRV01000063">
    <property type="protein sequence ID" value="KTS11397.1"/>
    <property type="molecule type" value="Genomic_DNA"/>
</dbReference>
<dbReference type="PROSITE" id="PS00356">
    <property type="entry name" value="HTH_LACI_1"/>
    <property type="match status" value="1"/>
</dbReference>
<organism evidence="6 7">
    <name type="scientific">Microbacterium testaceum</name>
    <name type="common">Aureobacterium testaceum</name>
    <name type="synonym">Brevibacterium testaceum</name>
    <dbReference type="NCBI Taxonomy" id="2033"/>
    <lineage>
        <taxon>Bacteria</taxon>
        <taxon>Bacillati</taxon>
        <taxon>Actinomycetota</taxon>
        <taxon>Actinomycetes</taxon>
        <taxon>Micrococcales</taxon>
        <taxon>Microbacteriaceae</taxon>
        <taxon>Microbacterium</taxon>
    </lineage>
</organism>
<dbReference type="PANTHER" id="PTHR30146:SF148">
    <property type="entry name" value="HTH-TYPE TRANSCRIPTIONAL REPRESSOR PURR-RELATED"/>
    <property type="match status" value="1"/>
</dbReference>
<reference evidence="6 7" key="1">
    <citation type="journal article" date="2016" name="Front. Microbiol.">
        <title>Genomic Resource of Rice Seed Associated Bacteria.</title>
        <authorList>
            <person name="Midha S."/>
            <person name="Bansal K."/>
            <person name="Sharma S."/>
            <person name="Kumar N."/>
            <person name="Patil P.P."/>
            <person name="Chaudhry V."/>
            <person name="Patil P.B."/>
        </authorList>
    </citation>
    <scope>NUCLEOTIDE SEQUENCE [LARGE SCALE GENOMIC DNA]</scope>
    <source>
        <strain evidence="6 7">RSA3</strain>
    </source>
</reference>
<sequence>MSKKTPQTRAVTMQDVARHAGVSRTAVSLVLNDRFDVTLASDTRERVMSSATELGYRPNAGARALAQQRSDWYGLVTEIVTAPFAVDVIKGAQDRAMTDDKYLLIASTESDPAAETTAIERLLEQRVEGLIYAATWHRGVSVPDIASEVPTVLVNCFDRDGRFPSVVPDERAGGYRATARLLRAGHRRIGFINLDPGIPAAIGRRQGYLAALADAGIPADEQWQVTGHATADSGFAAAEVLLDLADPPSAIFCANDRMAMGAYDAIKERGLRIPDDIAVIGFDNQELIAGYLRPALTTVALPFEQMGARGVDILAAITAGEPTVTKRVTVDCPLLERSSV</sequence>
<dbReference type="Pfam" id="PF13377">
    <property type="entry name" value="Peripla_BP_3"/>
    <property type="match status" value="1"/>
</dbReference>
<evidence type="ECO:0000256" key="3">
    <source>
        <dbReference type="ARBA" id="ARBA00023125"/>
    </source>
</evidence>
<proteinExistence type="predicted"/>
<dbReference type="Pfam" id="PF00356">
    <property type="entry name" value="LacI"/>
    <property type="match status" value="1"/>
</dbReference>
<keyword evidence="4" id="KW-0804">Transcription</keyword>
<dbReference type="OrthoDB" id="9798934at2"/>
<evidence type="ECO:0000256" key="2">
    <source>
        <dbReference type="ARBA" id="ARBA00023015"/>
    </source>
</evidence>
<comment type="caution">
    <text evidence="6">The sequence shown here is derived from an EMBL/GenBank/DDBJ whole genome shotgun (WGS) entry which is preliminary data.</text>
</comment>
<gene>
    <name evidence="6" type="ORF">RSA3_10440</name>
</gene>
<dbReference type="SUPFAM" id="SSF47413">
    <property type="entry name" value="lambda repressor-like DNA-binding domains"/>
    <property type="match status" value="1"/>
</dbReference>
<dbReference type="SUPFAM" id="SSF53822">
    <property type="entry name" value="Periplasmic binding protein-like I"/>
    <property type="match status" value="1"/>
</dbReference>
<dbReference type="RefSeq" id="WP_058597400.1">
    <property type="nucleotide sequence ID" value="NZ_LDRS01000002.1"/>
</dbReference>
<dbReference type="PANTHER" id="PTHR30146">
    <property type="entry name" value="LACI-RELATED TRANSCRIPTIONAL REPRESSOR"/>
    <property type="match status" value="1"/>
</dbReference>
<evidence type="ECO:0000313" key="6">
    <source>
        <dbReference type="EMBL" id="KTS11397.1"/>
    </source>
</evidence>
<dbReference type="PROSITE" id="PS50932">
    <property type="entry name" value="HTH_LACI_2"/>
    <property type="match status" value="1"/>
</dbReference>
<dbReference type="GO" id="GO:0003700">
    <property type="term" value="F:DNA-binding transcription factor activity"/>
    <property type="evidence" value="ECO:0007669"/>
    <property type="project" value="TreeGrafter"/>
</dbReference>
<dbReference type="AlphaFoldDB" id="A0A147F6Q1"/>
<dbReference type="CDD" id="cd06288">
    <property type="entry name" value="PBP1_sucrose_transcription_regulator"/>
    <property type="match status" value="1"/>
</dbReference>
<keyword evidence="2" id="KW-0805">Transcription regulation</keyword>
<dbReference type="InterPro" id="IPR046335">
    <property type="entry name" value="LacI/GalR-like_sensor"/>
</dbReference>
<dbReference type="Gene3D" id="1.10.260.40">
    <property type="entry name" value="lambda repressor-like DNA-binding domains"/>
    <property type="match status" value="1"/>
</dbReference>
<dbReference type="SMART" id="SM00354">
    <property type="entry name" value="HTH_LACI"/>
    <property type="match status" value="1"/>
</dbReference>
<dbReference type="Gene3D" id="3.40.50.2300">
    <property type="match status" value="2"/>
</dbReference>
<keyword evidence="3" id="KW-0238">DNA-binding</keyword>
<dbReference type="CDD" id="cd01392">
    <property type="entry name" value="HTH_LacI"/>
    <property type="match status" value="1"/>
</dbReference>
<protein>
    <submittedName>
        <fullName evidence="6">LacI family transcriptional regulator</fullName>
    </submittedName>
</protein>
<dbReference type="GO" id="GO:0000976">
    <property type="term" value="F:transcription cis-regulatory region binding"/>
    <property type="evidence" value="ECO:0007669"/>
    <property type="project" value="TreeGrafter"/>
</dbReference>
<dbReference type="InterPro" id="IPR000843">
    <property type="entry name" value="HTH_LacI"/>
</dbReference>
<evidence type="ECO:0000256" key="1">
    <source>
        <dbReference type="ARBA" id="ARBA00022491"/>
    </source>
</evidence>
<accession>A0A147F6Q1</accession>
<evidence type="ECO:0000259" key="5">
    <source>
        <dbReference type="PROSITE" id="PS50932"/>
    </source>
</evidence>
<dbReference type="Proteomes" id="UP000072189">
    <property type="component" value="Unassembled WGS sequence"/>
</dbReference>
<name>A0A147F6Q1_MICTE</name>
<keyword evidence="1" id="KW-0678">Repressor</keyword>
<feature type="domain" description="HTH lacI-type" evidence="5">
    <location>
        <begin position="11"/>
        <end position="67"/>
    </location>
</feature>